<dbReference type="PANTHER" id="PTHR48063:SF98">
    <property type="entry name" value="LRR RECEPTOR-LIKE SERINE_THREONINE-PROTEIN KINASE FLS2"/>
    <property type="match status" value="1"/>
</dbReference>
<dbReference type="SUPFAM" id="SSF52058">
    <property type="entry name" value="L domain-like"/>
    <property type="match status" value="1"/>
</dbReference>
<keyword evidence="6" id="KW-0675">Receptor</keyword>
<name>A0AAN9SCL2_PSOTE</name>
<dbReference type="PANTHER" id="PTHR48063">
    <property type="entry name" value="LRR RECEPTOR-LIKE KINASE"/>
    <property type="match status" value="1"/>
</dbReference>
<keyword evidence="4 8" id="KW-1133">Transmembrane helix</keyword>
<reference evidence="9 10" key="1">
    <citation type="submission" date="2024-01" db="EMBL/GenBank/DDBJ databases">
        <title>The genomes of 5 underutilized Papilionoideae crops provide insights into root nodulation and disease resistanc.</title>
        <authorList>
            <person name="Jiang F."/>
        </authorList>
    </citation>
    <scope>NUCLEOTIDE SEQUENCE [LARGE SCALE GENOMIC DNA]</scope>
    <source>
        <strain evidence="9">DUOXIRENSHENG_FW03</strain>
        <tissue evidence="9">Leaves</tissue>
    </source>
</reference>
<evidence type="ECO:0000256" key="1">
    <source>
        <dbReference type="ARBA" id="ARBA00004479"/>
    </source>
</evidence>
<comment type="caution">
    <text evidence="9">The sequence shown here is derived from an EMBL/GenBank/DDBJ whole genome shotgun (WGS) entry which is preliminary data.</text>
</comment>
<evidence type="ECO:0000256" key="5">
    <source>
        <dbReference type="ARBA" id="ARBA00023136"/>
    </source>
</evidence>
<feature type="transmembrane region" description="Helical" evidence="8">
    <location>
        <begin position="128"/>
        <end position="148"/>
    </location>
</feature>
<keyword evidence="10" id="KW-1185">Reference proteome</keyword>
<evidence type="ECO:0000256" key="7">
    <source>
        <dbReference type="ARBA" id="ARBA00023180"/>
    </source>
</evidence>
<dbReference type="EMBL" id="JAYMYS010000005">
    <property type="protein sequence ID" value="KAK7391377.1"/>
    <property type="molecule type" value="Genomic_DNA"/>
</dbReference>
<dbReference type="GO" id="GO:0016020">
    <property type="term" value="C:membrane"/>
    <property type="evidence" value="ECO:0007669"/>
    <property type="project" value="UniProtKB-SubCell"/>
</dbReference>
<dbReference type="Pfam" id="PF00560">
    <property type="entry name" value="LRR_1"/>
    <property type="match status" value="2"/>
</dbReference>
<evidence type="ECO:0000256" key="4">
    <source>
        <dbReference type="ARBA" id="ARBA00022989"/>
    </source>
</evidence>
<dbReference type="InterPro" id="IPR032675">
    <property type="entry name" value="LRR_dom_sf"/>
</dbReference>
<sequence length="164" mass="18118">MGQVLKALQSMNLSHDQLVGTISEDICNLKQLESIDLSSNLLCGEIPQSTSSLSFLGFLNLFFNNFTGKIPSATQFQGFTNLSYMGNYQLCGPPVTKIFLEDEKCHNTKPIEGEDDGDENDTSAVHSWFYMGLGTGFAMGFSGFWVPFSSTGLLILDFFTDYMT</sequence>
<dbReference type="Gene3D" id="3.80.10.10">
    <property type="entry name" value="Ribonuclease Inhibitor"/>
    <property type="match status" value="1"/>
</dbReference>
<keyword evidence="3" id="KW-0732">Signal</keyword>
<keyword evidence="5 8" id="KW-0472">Membrane</keyword>
<dbReference type="InterPro" id="IPR046956">
    <property type="entry name" value="RLP23-like"/>
</dbReference>
<proteinExistence type="predicted"/>
<evidence type="ECO:0000256" key="8">
    <source>
        <dbReference type="SAM" id="Phobius"/>
    </source>
</evidence>
<keyword evidence="2 8" id="KW-0812">Transmembrane</keyword>
<evidence type="ECO:0000313" key="10">
    <source>
        <dbReference type="Proteomes" id="UP001386955"/>
    </source>
</evidence>
<protein>
    <submittedName>
        <fullName evidence="9">Uncharacterized protein</fullName>
    </submittedName>
</protein>
<evidence type="ECO:0000256" key="6">
    <source>
        <dbReference type="ARBA" id="ARBA00023170"/>
    </source>
</evidence>
<evidence type="ECO:0000313" key="9">
    <source>
        <dbReference type="EMBL" id="KAK7391377.1"/>
    </source>
</evidence>
<dbReference type="Proteomes" id="UP001386955">
    <property type="component" value="Unassembled WGS sequence"/>
</dbReference>
<dbReference type="AlphaFoldDB" id="A0AAN9SCL2"/>
<keyword evidence="7" id="KW-0325">Glycoprotein</keyword>
<comment type="subcellular location">
    <subcellularLocation>
        <location evidence="1">Membrane</location>
        <topology evidence="1">Single-pass type I membrane protein</topology>
    </subcellularLocation>
</comment>
<dbReference type="InterPro" id="IPR001611">
    <property type="entry name" value="Leu-rich_rpt"/>
</dbReference>
<organism evidence="9 10">
    <name type="scientific">Psophocarpus tetragonolobus</name>
    <name type="common">Winged bean</name>
    <name type="synonym">Dolichos tetragonolobus</name>
    <dbReference type="NCBI Taxonomy" id="3891"/>
    <lineage>
        <taxon>Eukaryota</taxon>
        <taxon>Viridiplantae</taxon>
        <taxon>Streptophyta</taxon>
        <taxon>Embryophyta</taxon>
        <taxon>Tracheophyta</taxon>
        <taxon>Spermatophyta</taxon>
        <taxon>Magnoliopsida</taxon>
        <taxon>eudicotyledons</taxon>
        <taxon>Gunneridae</taxon>
        <taxon>Pentapetalae</taxon>
        <taxon>rosids</taxon>
        <taxon>fabids</taxon>
        <taxon>Fabales</taxon>
        <taxon>Fabaceae</taxon>
        <taxon>Papilionoideae</taxon>
        <taxon>50 kb inversion clade</taxon>
        <taxon>NPAAA clade</taxon>
        <taxon>indigoferoid/millettioid clade</taxon>
        <taxon>Phaseoleae</taxon>
        <taxon>Psophocarpus</taxon>
    </lineage>
</organism>
<evidence type="ECO:0000256" key="3">
    <source>
        <dbReference type="ARBA" id="ARBA00022729"/>
    </source>
</evidence>
<evidence type="ECO:0000256" key="2">
    <source>
        <dbReference type="ARBA" id="ARBA00022692"/>
    </source>
</evidence>
<gene>
    <name evidence="9" type="ORF">VNO78_19793</name>
</gene>
<accession>A0AAN9SCL2</accession>